<dbReference type="NCBIfam" id="TIGR03630">
    <property type="entry name" value="uS17_arch"/>
    <property type="match status" value="1"/>
</dbReference>
<keyword evidence="10" id="KW-1185">Reference proteome</keyword>
<dbReference type="AlphaFoldDB" id="D5VRU3"/>
<dbReference type="InterPro" id="IPR012340">
    <property type="entry name" value="NA-bd_OB-fold"/>
</dbReference>
<dbReference type="Pfam" id="PF00366">
    <property type="entry name" value="Ribosomal_S17"/>
    <property type="match status" value="1"/>
</dbReference>
<dbReference type="InterPro" id="IPR019979">
    <property type="entry name" value="Ribosomal_uS17_CS"/>
</dbReference>
<evidence type="ECO:0000256" key="1">
    <source>
        <dbReference type="ARBA" id="ARBA00010254"/>
    </source>
</evidence>
<dbReference type="GO" id="GO:0006412">
    <property type="term" value="P:translation"/>
    <property type="evidence" value="ECO:0007669"/>
    <property type="project" value="UniProtKB-UniRule"/>
</dbReference>
<dbReference type="eggNOG" id="arCOG04096">
    <property type="taxonomic scope" value="Archaea"/>
</dbReference>
<comment type="subunit">
    <text evidence="2 7">Part of the 30S ribosomal subunit.</text>
</comment>
<dbReference type="PRINTS" id="PR00973">
    <property type="entry name" value="RIBOSOMALS17"/>
</dbReference>
<dbReference type="NCBIfam" id="NF006345">
    <property type="entry name" value="PRK08572.1"/>
    <property type="match status" value="1"/>
</dbReference>
<keyword evidence="3 7" id="KW-0699">rRNA-binding</keyword>
<dbReference type="PROSITE" id="PS00056">
    <property type="entry name" value="RIBOSOMAL_S17"/>
    <property type="match status" value="1"/>
</dbReference>
<keyword evidence="4 7" id="KW-0694">RNA-binding</keyword>
<dbReference type="EMBL" id="CP002009">
    <property type="protein sequence ID" value="ADG13296.1"/>
    <property type="molecule type" value="Genomic_DNA"/>
</dbReference>
<comment type="function">
    <text evidence="7">One of the primary rRNA binding proteins, it binds specifically to the 5'-end of 16S ribosomal RNA.</text>
</comment>
<dbReference type="GO" id="GO:0003735">
    <property type="term" value="F:structural constituent of ribosome"/>
    <property type="evidence" value="ECO:0007669"/>
    <property type="project" value="UniProtKB-UniRule"/>
</dbReference>
<dbReference type="GO" id="GO:0019843">
    <property type="term" value="F:rRNA binding"/>
    <property type="evidence" value="ECO:0007669"/>
    <property type="project" value="UniProtKB-UniRule"/>
</dbReference>
<dbReference type="InterPro" id="IPR019978">
    <property type="entry name" value="Ribosomal_uS17_archaeal"/>
</dbReference>
<evidence type="ECO:0000256" key="8">
    <source>
        <dbReference type="RuleBase" id="RU003872"/>
    </source>
</evidence>
<dbReference type="STRING" id="573063.Metin_0627"/>
<evidence type="ECO:0000313" key="9">
    <source>
        <dbReference type="EMBL" id="ADG13296.1"/>
    </source>
</evidence>
<dbReference type="Gene3D" id="2.40.50.1000">
    <property type="match status" value="1"/>
</dbReference>
<dbReference type="RefSeq" id="WP_013100042.1">
    <property type="nucleotide sequence ID" value="NC_014122.1"/>
</dbReference>
<dbReference type="OrthoDB" id="10698at2157"/>
<dbReference type="FunFam" id="2.40.50.1000:FF:000005">
    <property type="entry name" value="30S ribosomal protein S17"/>
    <property type="match status" value="1"/>
</dbReference>
<name>D5VRU3_METIM</name>
<keyword evidence="5 7" id="KW-0689">Ribosomal protein</keyword>
<protein>
    <recommendedName>
        <fullName evidence="7">Small ribosomal subunit protein uS17</fullName>
    </recommendedName>
</protein>
<dbReference type="SUPFAM" id="SSF50249">
    <property type="entry name" value="Nucleic acid-binding proteins"/>
    <property type="match status" value="1"/>
</dbReference>
<dbReference type="KEGG" id="mif:Metin_0627"/>
<accession>D5VRU3</accession>
<sequence length="119" mass="13443">MSNAKNIGVPGVKVPEVECDDKNCPFHGNLPVRGQSFVGVVVSDKPSKTVIIKREIIKYIKKYERYERRTSKLAAHNPPCIHARAGDIVRVMECRPISKTKRFVVIEKLGRIDEVKGEE</sequence>
<dbReference type="CDD" id="cd00364">
    <property type="entry name" value="Ribosomal_uS17"/>
    <property type="match status" value="1"/>
</dbReference>
<dbReference type="GeneID" id="9131634"/>
<dbReference type="InterPro" id="IPR000266">
    <property type="entry name" value="Ribosomal_uS17"/>
</dbReference>
<evidence type="ECO:0000256" key="6">
    <source>
        <dbReference type="ARBA" id="ARBA00023274"/>
    </source>
</evidence>
<reference evidence="9" key="1">
    <citation type="submission" date="2010-04" db="EMBL/GenBank/DDBJ databases">
        <title>Complete sequence of Methanocaldococcus infernus ME.</title>
        <authorList>
            <consortium name="US DOE Joint Genome Institute"/>
            <person name="Lucas S."/>
            <person name="Copeland A."/>
            <person name="Lapidus A."/>
            <person name="Cheng J.-F."/>
            <person name="Bruce D."/>
            <person name="Goodwin L."/>
            <person name="Pitluck S."/>
            <person name="Munk A.C."/>
            <person name="Detter J.C."/>
            <person name="Han C."/>
            <person name="Tapia R."/>
            <person name="Land M."/>
            <person name="Hauser L."/>
            <person name="Kyrpides N."/>
            <person name="Mikhailova N."/>
            <person name="Sieprawska-Lupa M."/>
            <person name="Whitman W.B."/>
            <person name="Woyke T."/>
        </authorList>
    </citation>
    <scope>NUCLEOTIDE SEQUENCE [LARGE SCALE GENOMIC DNA]</scope>
    <source>
        <strain evidence="9">ME</strain>
    </source>
</reference>
<proteinExistence type="inferred from homology"/>
<evidence type="ECO:0000313" key="10">
    <source>
        <dbReference type="Proteomes" id="UP000002061"/>
    </source>
</evidence>
<dbReference type="PANTHER" id="PTHR10744:SF9">
    <property type="entry name" value="40S RIBOSOMAL PROTEIN S11-RELATED"/>
    <property type="match status" value="1"/>
</dbReference>
<dbReference type="PANTHER" id="PTHR10744">
    <property type="entry name" value="40S RIBOSOMAL PROTEIN S11 FAMILY MEMBER"/>
    <property type="match status" value="1"/>
</dbReference>
<evidence type="ECO:0000256" key="4">
    <source>
        <dbReference type="ARBA" id="ARBA00022884"/>
    </source>
</evidence>
<dbReference type="InterPro" id="IPR028333">
    <property type="entry name" value="Ribosomal_uS17_arc/euk"/>
</dbReference>
<evidence type="ECO:0000256" key="3">
    <source>
        <dbReference type="ARBA" id="ARBA00022730"/>
    </source>
</evidence>
<evidence type="ECO:0000256" key="7">
    <source>
        <dbReference type="HAMAP-Rule" id="MF_01345"/>
    </source>
</evidence>
<organism evidence="9 10">
    <name type="scientific">Methanocaldococcus infernus (strain DSM 11812 / JCM 15783 / ME)</name>
    <dbReference type="NCBI Taxonomy" id="573063"/>
    <lineage>
        <taxon>Archaea</taxon>
        <taxon>Methanobacteriati</taxon>
        <taxon>Methanobacteriota</taxon>
        <taxon>Methanomada group</taxon>
        <taxon>Methanococci</taxon>
        <taxon>Methanococcales</taxon>
        <taxon>Methanocaldococcaceae</taxon>
        <taxon>Methanocaldococcus</taxon>
    </lineage>
</organism>
<gene>
    <name evidence="7" type="primary">rps17</name>
    <name evidence="9" type="ordered locus">Metin_0627</name>
</gene>
<dbReference type="GO" id="GO:0022627">
    <property type="term" value="C:cytosolic small ribosomal subunit"/>
    <property type="evidence" value="ECO:0007669"/>
    <property type="project" value="UniProtKB-UniRule"/>
</dbReference>
<comment type="similarity">
    <text evidence="1 7 8">Belongs to the universal ribosomal protein uS17 family.</text>
</comment>
<evidence type="ECO:0000256" key="5">
    <source>
        <dbReference type="ARBA" id="ARBA00022980"/>
    </source>
</evidence>
<keyword evidence="6 7" id="KW-0687">Ribonucleoprotein</keyword>
<evidence type="ECO:0000256" key="2">
    <source>
        <dbReference type="ARBA" id="ARBA00011458"/>
    </source>
</evidence>
<dbReference type="HOGENOM" id="CLU_073626_0_3_2"/>
<dbReference type="Proteomes" id="UP000002061">
    <property type="component" value="Chromosome"/>
</dbReference>
<dbReference type="HAMAP" id="MF_01345_A">
    <property type="entry name" value="Ribosomal_uS17_A"/>
    <property type="match status" value="1"/>
</dbReference>